<feature type="compositionally biased region" description="Basic and acidic residues" evidence="7">
    <location>
        <begin position="574"/>
        <end position="589"/>
    </location>
</feature>
<dbReference type="InterPro" id="IPR003890">
    <property type="entry name" value="MIF4G-like_typ-3"/>
</dbReference>
<dbReference type="InterPro" id="IPR050781">
    <property type="entry name" value="CWC22_splicing_factor"/>
</dbReference>
<dbReference type="InterPro" id="IPR016024">
    <property type="entry name" value="ARM-type_fold"/>
</dbReference>
<feature type="region of interest" description="Disordered" evidence="7">
    <location>
        <begin position="568"/>
        <end position="611"/>
    </location>
</feature>
<evidence type="ECO:0000259" key="9">
    <source>
        <dbReference type="PROSITE" id="PS51366"/>
    </source>
</evidence>
<feature type="compositionally biased region" description="Polar residues" evidence="7">
    <location>
        <begin position="277"/>
        <end position="296"/>
    </location>
</feature>
<dbReference type="AlphaFoldDB" id="A0A2G3A0L0"/>
<proteinExistence type="inferred from homology"/>
<feature type="region of interest" description="Disordered" evidence="7">
    <location>
        <begin position="222"/>
        <end position="376"/>
    </location>
</feature>
<keyword evidence="6" id="KW-0539">Nucleus</keyword>
<dbReference type="InterPro" id="IPR046350">
    <property type="entry name" value="Cystatin_sf"/>
</dbReference>
<name>A0A2G3A0L0_CAPAN</name>
<accession>A0A2G3A0L0</accession>
<dbReference type="PROSITE" id="PS00287">
    <property type="entry name" value="CYSTATIN"/>
    <property type="match status" value="1"/>
</dbReference>
<dbReference type="Pfam" id="PF02854">
    <property type="entry name" value="MIF4G"/>
    <property type="match status" value="1"/>
</dbReference>
<feature type="compositionally biased region" description="Basic and acidic residues" evidence="7">
    <location>
        <begin position="359"/>
        <end position="372"/>
    </location>
</feature>
<feature type="compositionally biased region" description="Basic and acidic residues" evidence="7">
    <location>
        <begin position="297"/>
        <end position="311"/>
    </location>
</feature>
<evidence type="ECO:0000256" key="6">
    <source>
        <dbReference type="ARBA" id="ARBA00023242"/>
    </source>
</evidence>
<comment type="caution">
    <text evidence="10">The sequence shown here is derived from an EMBL/GenBank/DDBJ whole genome shotgun (WGS) entry which is preliminary data.</text>
</comment>
<dbReference type="SMART" id="SM00543">
    <property type="entry name" value="MIF4G"/>
    <property type="match status" value="1"/>
</dbReference>
<comment type="subcellular location">
    <subcellularLocation>
        <location evidence="1">Nucleus</location>
        <location evidence="1">Nucleolus</location>
    </subcellularLocation>
</comment>
<feature type="region of interest" description="Disordered" evidence="7">
    <location>
        <begin position="474"/>
        <end position="501"/>
    </location>
</feature>
<dbReference type="FunFam" id="1.25.40.180:FF:000043">
    <property type="entry name" value="MIF4G domain-containing protein / MA3 domain-containing protein"/>
    <property type="match status" value="1"/>
</dbReference>
<dbReference type="CDD" id="cd00042">
    <property type="entry name" value="CY"/>
    <property type="match status" value="1"/>
</dbReference>
<feature type="domain" description="MI" evidence="9">
    <location>
        <begin position="946"/>
        <end position="1062"/>
    </location>
</feature>
<dbReference type="GO" id="GO:0004869">
    <property type="term" value="F:cysteine-type endopeptidase inhibitor activity"/>
    <property type="evidence" value="ECO:0007669"/>
    <property type="project" value="UniProtKB-KW"/>
</dbReference>
<evidence type="ECO:0000256" key="7">
    <source>
        <dbReference type="SAM" id="MobiDB-lite"/>
    </source>
</evidence>
<dbReference type="EMBL" id="AYRZ02000003">
    <property type="protein sequence ID" value="PHT87741.1"/>
    <property type="molecule type" value="Genomic_DNA"/>
</dbReference>
<dbReference type="Proteomes" id="UP000222542">
    <property type="component" value="Unassembled WGS sequence"/>
</dbReference>
<keyword evidence="11" id="KW-1185">Reference proteome</keyword>
<dbReference type="OMA" id="QVLYHGK"/>
<keyword evidence="4" id="KW-0789">Thiol protease inhibitor</keyword>
<evidence type="ECO:0000256" key="2">
    <source>
        <dbReference type="ARBA" id="ARBA00006856"/>
    </source>
</evidence>
<dbReference type="InterPro" id="IPR018073">
    <property type="entry name" value="Prot_inh_cystat_CS"/>
</dbReference>
<dbReference type="Pfam" id="PF16845">
    <property type="entry name" value="SQAPI"/>
    <property type="match status" value="1"/>
</dbReference>
<dbReference type="STRING" id="4072.A0A2G3A0L0"/>
<dbReference type="GO" id="GO:0003723">
    <property type="term" value="F:RNA binding"/>
    <property type="evidence" value="ECO:0000318"/>
    <property type="project" value="GO_Central"/>
</dbReference>
<dbReference type="Pfam" id="PF02847">
    <property type="entry name" value="MA3"/>
    <property type="match status" value="1"/>
</dbReference>
<organism evidence="10 11">
    <name type="scientific">Capsicum annuum</name>
    <name type="common">Capsicum pepper</name>
    <dbReference type="NCBI Taxonomy" id="4072"/>
    <lineage>
        <taxon>Eukaryota</taxon>
        <taxon>Viridiplantae</taxon>
        <taxon>Streptophyta</taxon>
        <taxon>Embryophyta</taxon>
        <taxon>Tracheophyta</taxon>
        <taxon>Spermatophyta</taxon>
        <taxon>Magnoliopsida</taxon>
        <taxon>eudicotyledons</taxon>
        <taxon>Gunneridae</taxon>
        <taxon>Pentapetalae</taxon>
        <taxon>asterids</taxon>
        <taxon>lamiids</taxon>
        <taxon>Solanales</taxon>
        <taxon>Solanaceae</taxon>
        <taxon>Solanoideae</taxon>
        <taxon>Capsiceae</taxon>
        <taxon>Capsicum</taxon>
    </lineage>
</organism>
<evidence type="ECO:0000256" key="8">
    <source>
        <dbReference type="SAM" id="SignalP"/>
    </source>
</evidence>
<dbReference type="SMART" id="SM00043">
    <property type="entry name" value="CY"/>
    <property type="match status" value="1"/>
</dbReference>
<dbReference type="PANTHER" id="PTHR18034">
    <property type="entry name" value="CELL CYCLE CONTROL PROTEIN CWF22-RELATED"/>
    <property type="match status" value="1"/>
</dbReference>
<evidence type="ECO:0000313" key="11">
    <source>
        <dbReference type="Proteomes" id="UP000222542"/>
    </source>
</evidence>
<comment type="similarity">
    <text evidence="2">Belongs to the CWC22 family.</text>
</comment>
<dbReference type="Gene3D" id="3.10.450.10">
    <property type="match status" value="2"/>
</dbReference>
<dbReference type="Gramene" id="PHT87741">
    <property type="protein sequence ID" value="PHT87741"/>
    <property type="gene ID" value="T459_09847"/>
</dbReference>
<evidence type="ECO:0000256" key="4">
    <source>
        <dbReference type="ARBA" id="ARBA00022704"/>
    </source>
</evidence>
<dbReference type="InterPro" id="IPR000010">
    <property type="entry name" value="Cystatin_dom"/>
</dbReference>
<dbReference type="SUPFAM" id="SSF54403">
    <property type="entry name" value="Cystatin/monellin"/>
    <property type="match status" value="2"/>
</dbReference>
<feature type="chain" id="PRO_5013632937" evidence="8">
    <location>
        <begin position="23"/>
        <end position="1145"/>
    </location>
</feature>
<dbReference type="PROSITE" id="PS51366">
    <property type="entry name" value="MI"/>
    <property type="match status" value="1"/>
</dbReference>
<keyword evidence="8" id="KW-0732">Signal</keyword>
<dbReference type="GO" id="GO:0006417">
    <property type="term" value="P:regulation of translation"/>
    <property type="evidence" value="ECO:0007669"/>
    <property type="project" value="UniProtKB-KW"/>
</dbReference>
<evidence type="ECO:0000256" key="5">
    <source>
        <dbReference type="ARBA" id="ARBA00022845"/>
    </source>
</evidence>
<reference evidence="10 11" key="2">
    <citation type="journal article" date="2017" name="Genome Biol.">
        <title>New reference genome sequences of hot pepper reveal the massive evolution of plant disease-resistance genes by retroduplication.</title>
        <authorList>
            <person name="Kim S."/>
            <person name="Park J."/>
            <person name="Yeom S.I."/>
            <person name="Kim Y.M."/>
            <person name="Seo E."/>
            <person name="Kim K.T."/>
            <person name="Kim M.S."/>
            <person name="Lee J.M."/>
            <person name="Cheong K."/>
            <person name="Shin H.S."/>
            <person name="Kim S.B."/>
            <person name="Han K."/>
            <person name="Lee J."/>
            <person name="Park M."/>
            <person name="Lee H.A."/>
            <person name="Lee H.Y."/>
            <person name="Lee Y."/>
            <person name="Oh S."/>
            <person name="Lee J.H."/>
            <person name="Choi E."/>
            <person name="Choi E."/>
            <person name="Lee S.E."/>
            <person name="Jeon J."/>
            <person name="Kim H."/>
            <person name="Choi G."/>
            <person name="Song H."/>
            <person name="Lee J."/>
            <person name="Lee S.C."/>
            <person name="Kwon J.K."/>
            <person name="Lee H.Y."/>
            <person name="Koo N."/>
            <person name="Hong Y."/>
            <person name="Kim R.W."/>
            <person name="Kang W.H."/>
            <person name="Huh J.H."/>
            <person name="Kang B.C."/>
            <person name="Yang T.J."/>
            <person name="Lee Y.H."/>
            <person name="Bennetzen J.L."/>
            <person name="Choi D."/>
        </authorList>
    </citation>
    <scope>NUCLEOTIDE SEQUENCE [LARGE SCALE GENOMIC DNA]</scope>
    <source>
        <strain evidence="11">cv. CM334</strain>
    </source>
</reference>
<dbReference type="GO" id="GO:0042274">
    <property type="term" value="P:ribosomal small subunit biogenesis"/>
    <property type="evidence" value="ECO:0000318"/>
    <property type="project" value="GO_Central"/>
</dbReference>
<feature type="compositionally biased region" description="Polar residues" evidence="7">
    <location>
        <begin position="228"/>
        <end position="238"/>
    </location>
</feature>
<reference evidence="10 11" key="1">
    <citation type="journal article" date="2014" name="Nat. Genet.">
        <title>Genome sequence of the hot pepper provides insights into the evolution of pungency in Capsicum species.</title>
        <authorList>
            <person name="Kim S."/>
            <person name="Park M."/>
            <person name="Yeom S.I."/>
            <person name="Kim Y.M."/>
            <person name="Lee J.M."/>
            <person name="Lee H.A."/>
            <person name="Seo E."/>
            <person name="Choi J."/>
            <person name="Cheong K."/>
            <person name="Kim K.T."/>
            <person name="Jung K."/>
            <person name="Lee G.W."/>
            <person name="Oh S.K."/>
            <person name="Bae C."/>
            <person name="Kim S.B."/>
            <person name="Lee H.Y."/>
            <person name="Kim S.Y."/>
            <person name="Kim M.S."/>
            <person name="Kang B.C."/>
            <person name="Jo Y.D."/>
            <person name="Yang H.B."/>
            <person name="Jeong H.J."/>
            <person name="Kang W.H."/>
            <person name="Kwon J.K."/>
            <person name="Shin C."/>
            <person name="Lim J.Y."/>
            <person name="Park J.H."/>
            <person name="Huh J.H."/>
            <person name="Kim J.S."/>
            <person name="Kim B.D."/>
            <person name="Cohen O."/>
            <person name="Paran I."/>
            <person name="Suh M.C."/>
            <person name="Lee S.B."/>
            <person name="Kim Y.K."/>
            <person name="Shin Y."/>
            <person name="Noh S.J."/>
            <person name="Park J."/>
            <person name="Seo Y.S."/>
            <person name="Kwon S.Y."/>
            <person name="Kim H.A."/>
            <person name="Park J.M."/>
            <person name="Kim H.J."/>
            <person name="Choi S.B."/>
            <person name="Bosland P.W."/>
            <person name="Reeves G."/>
            <person name="Jo S.H."/>
            <person name="Lee B.W."/>
            <person name="Cho H.T."/>
            <person name="Choi H.S."/>
            <person name="Lee M.S."/>
            <person name="Yu Y."/>
            <person name="Do Choi Y."/>
            <person name="Park B.S."/>
            <person name="van Deynze A."/>
            <person name="Ashrafi H."/>
            <person name="Hill T."/>
            <person name="Kim W.T."/>
            <person name="Pai H.S."/>
            <person name="Ahn H.K."/>
            <person name="Yeam I."/>
            <person name="Giovannoni J.J."/>
            <person name="Rose J.K."/>
            <person name="Sorensen I."/>
            <person name="Lee S.J."/>
            <person name="Kim R.W."/>
            <person name="Choi I.Y."/>
            <person name="Choi B.S."/>
            <person name="Lim J.S."/>
            <person name="Lee Y.H."/>
            <person name="Choi D."/>
        </authorList>
    </citation>
    <scope>NUCLEOTIDE SEQUENCE [LARGE SCALE GENOMIC DNA]</scope>
    <source>
        <strain evidence="11">cv. CM334</strain>
    </source>
</reference>
<protein>
    <submittedName>
        <fullName evidence="10">Cysteine proteinase inhibitor 6</fullName>
    </submittedName>
</protein>
<dbReference type="Gene3D" id="1.25.40.180">
    <property type="match status" value="1"/>
</dbReference>
<keyword evidence="5" id="KW-0810">Translation regulation</keyword>
<dbReference type="PANTHER" id="PTHR18034:SF4">
    <property type="entry name" value="NUCLEOLAR MIF4G DOMAIN-CONTAINING PROTEIN 1"/>
    <property type="match status" value="1"/>
</dbReference>
<dbReference type="SMART" id="SM00544">
    <property type="entry name" value="MA3"/>
    <property type="match status" value="1"/>
</dbReference>
<dbReference type="InterPro" id="IPR003891">
    <property type="entry name" value="Initiation_fac_eIF4g_MI"/>
</dbReference>
<feature type="signal peptide" evidence="8">
    <location>
        <begin position="1"/>
        <end position="22"/>
    </location>
</feature>
<keyword evidence="3" id="KW-0646">Protease inhibitor</keyword>
<evidence type="ECO:0000256" key="1">
    <source>
        <dbReference type="ARBA" id="ARBA00004604"/>
    </source>
</evidence>
<evidence type="ECO:0000313" key="10">
    <source>
        <dbReference type="EMBL" id="PHT87741.1"/>
    </source>
</evidence>
<feature type="compositionally biased region" description="Basic and acidic residues" evidence="7">
    <location>
        <begin position="319"/>
        <end position="333"/>
    </location>
</feature>
<gene>
    <name evidence="10" type="ORF">T459_09847</name>
</gene>
<dbReference type="SUPFAM" id="SSF48371">
    <property type="entry name" value="ARM repeat"/>
    <property type="match status" value="1"/>
</dbReference>
<sequence>MRVIRSTALLLLSLVFLFSAFGLSKQAKSGDFCSEEMATLGGIHTSHGSENSDEIRSLAKFAVDEHNKKENAMIELARVVKAQEQTVAGKLHHLTLEVIDAGKKKIYEAKVWVKPWLHFKELQEFKHVEDVPTFTSSDLGVKQEEQTSGLKSVPVHDPVVEEAAEHAIKTIQQRSNSLLPYELQEIVHANAEVADDSTKIHLVLKTSRGGKEEKFKVQVHHNNEVNKENPNSLSSQNWIMEKKKSRKEYRKEARTAKKKKKFDSWVQHQQTQKKQRTLPNSKPTHAVQSWKDSQVQRPEHFHSLNSKKDFDTFPQMDASKLDNRSLNRTDARNKNSVASTEPTFEVKNDLQASPQLESSKVENRSLKRKDPSNKNSKTMFMECLEMEKEGEAISEDVDLRLERKLAKKHKVKNEKLRGDDDIDMLLEEIPSVVDYKRQLKKSLEGTDTDNSRKKLKKKPVDEVLDVKLVSEDGKSDPSCVSYVDHGNPNLQAKQKESKKMKRKKTKFEELLATELCGQGTSADEDLALERKLAKKLKVKGGKLFGDDDDMNNLFEGIPSLLDSYEDENTQLAEEAPRKSDKSSSNERSREKRYHKEAKGEDQEQEEEQKVESTLYCTDVNATTGEALSAGSAAKGNAKYVAPGLRARLGSESEEYAQIRRRLRGLLNRMSEANVESITSEISTIYQTVGRTFGSQIINEEVLASCSRGPRGNEQYAAVFAAFVAGMACLVGMDFGAKLLASLAKSFEDEYLNEDNLSVRNLTLLLSYLYTFGVCSSDLIYDFLVTLSKRLTEVDVSTILTVLQACGMKLRGDDPVGMKNFIVSIQNRVNELKISSQEGQSNSIGKRMEFMLEMICDIKNNKKKPKEDTLQLTRIKKWLQKLRVVDILIRGLKWSKLLDPDKRGQWWMSGNIDSTTDVQDVASTIDLEVTEAQKMLQLAAAQRMNTDARRAIFCVIMSGEDYTDAFEKLLRLDLHGKQDREIMRVLVECCLQEKAFNKYYCALASKLCSHDKNNKFTLQYCLWDHFKELDQMQLIRSMHLSKFVAEMIASFSLSLAVLKAIDLSDSLQLTPKRIMHFRMLFESILEFPEKLVWNIFTRIAVLPEYESLRDGIVFFIRKYVVNDQKSLGDKFKIAKKALNNIEGVIM</sequence>
<evidence type="ECO:0000256" key="3">
    <source>
        <dbReference type="ARBA" id="ARBA00022690"/>
    </source>
</evidence>
<dbReference type="GO" id="GO:0005730">
    <property type="term" value="C:nucleolus"/>
    <property type="evidence" value="ECO:0000318"/>
    <property type="project" value="GO_Central"/>
</dbReference>